<feature type="signal peptide" evidence="1">
    <location>
        <begin position="1"/>
        <end position="19"/>
    </location>
</feature>
<proteinExistence type="predicted"/>
<evidence type="ECO:0000313" key="4">
    <source>
        <dbReference type="Proteomes" id="UP000515240"/>
    </source>
</evidence>
<sequence length="125" mass="13362">MKAIVATLAAIFISSSASAVSYTGNDLYLGLRDFKALTEPGGASKASTESAVRAFSAEGYLRGVIDSVGNEGYFCLPERWVMGQVIDVVHNYLKDNPRSRHDSAAIITGAVLSVTFPCKDSKLKK</sequence>
<protein>
    <recommendedName>
        <fullName evidence="2">Rap1a immunity protein domain-containing protein</fullName>
    </recommendedName>
</protein>
<feature type="chain" id="PRO_5028855107" description="Rap1a immunity protein domain-containing protein" evidence="1">
    <location>
        <begin position="20"/>
        <end position="125"/>
    </location>
</feature>
<feature type="domain" description="Rap1a immunity protein" evidence="2">
    <location>
        <begin position="43"/>
        <end position="118"/>
    </location>
</feature>
<dbReference type="AlphaFoldDB" id="A0A7G5EJF6"/>
<organism evidence="3 4">
    <name type="scientific">Comamonas piscis</name>
    <dbReference type="NCBI Taxonomy" id="1562974"/>
    <lineage>
        <taxon>Bacteria</taxon>
        <taxon>Pseudomonadati</taxon>
        <taxon>Pseudomonadota</taxon>
        <taxon>Betaproteobacteria</taxon>
        <taxon>Burkholderiales</taxon>
        <taxon>Comamonadaceae</taxon>
        <taxon>Comamonas</taxon>
    </lineage>
</organism>
<keyword evidence="4" id="KW-1185">Reference proteome</keyword>
<dbReference type="InterPro" id="IPR041238">
    <property type="entry name" value="Rap1a"/>
</dbReference>
<evidence type="ECO:0000259" key="2">
    <source>
        <dbReference type="Pfam" id="PF18602"/>
    </source>
</evidence>
<reference evidence="3 4" key="1">
    <citation type="journal article" date="2020" name="G3 (Bethesda)">
        <title>CeMbio - The Caenorhabditis elegans Microbiome Resource.</title>
        <authorList>
            <person name="Dirksen P."/>
            <person name="Assie A."/>
            <person name="Zimmermann J."/>
            <person name="Zhang F."/>
            <person name="Tietje A.M."/>
            <person name="Marsh S.A."/>
            <person name="Felix M.A."/>
            <person name="Shapira M."/>
            <person name="Kaleta C."/>
            <person name="Schulenburg H."/>
            <person name="Samuel B."/>
        </authorList>
    </citation>
    <scope>NUCLEOTIDE SEQUENCE [LARGE SCALE GENOMIC DNA]</scope>
    <source>
        <strain evidence="3 4">BIGb0172</strain>
    </source>
</reference>
<gene>
    <name evidence="3" type="ORF">HS961_15500</name>
</gene>
<dbReference type="RefSeq" id="WP_182323482.1">
    <property type="nucleotide sequence ID" value="NZ_CP058554.1"/>
</dbReference>
<dbReference type="Proteomes" id="UP000515240">
    <property type="component" value="Chromosome"/>
</dbReference>
<dbReference type="EMBL" id="CP058554">
    <property type="protein sequence ID" value="QMV74131.1"/>
    <property type="molecule type" value="Genomic_DNA"/>
</dbReference>
<dbReference type="Gene3D" id="1.10.890.40">
    <property type="match status" value="1"/>
</dbReference>
<accession>A0A7G5EJF6</accession>
<keyword evidence="1" id="KW-0732">Signal</keyword>
<name>A0A7G5EJF6_9BURK</name>
<evidence type="ECO:0000256" key="1">
    <source>
        <dbReference type="SAM" id="SignalP"/>
    </source>
</evidence>
<dbReference type="KEGG" id="cpis:HS961_15500"/>
<evidence type="ECO:0000313" key="3">
    <source>
        <dbReference type="EMBL" id="QMV74131.1"/>
    </source>
</evidence>
<dbReference type="Pfam" id="PF18602">
    <property type="entry name" value="Rap1a"/>
    <property type="match status" value="1"/>
</dbReference>